<evidence type="ECO:0000256" key="2">
    <source>
        <dbReference type="ARBA" id="ARBA00023125"/>
    </source>
</evidence>
<gene>
    <name evidence="5" type="ORF">GCM10007415_40500</name>
</gene>
<dbReference type="EMBL" id="BMER01000005">
    <property type="protein sequence ID" value="GGH00440.1"/>
    <property type="molecule type" value="Genomic_DNA"/>
</dbReference>
<dbReference type="PANTHER" id="PTHR46796:SF13">
    <property type="entry name" value="HTH-TYPE TRANSCRIPTIONAL ACTIVATOR RHAS"/>
    <property type="match status" value="1"/>
</dbReference>
<comment type="caution">
    <text evidence="5">The sequence shown here is derived from an EMBL/GenBank/DDBJ whole genome shotgun (WGS) entry which is preliminary data.</text>
</comment>
<dbReference type="GO" id="GO:0043565">
    <property type="term" value="F:sequence-specific DNA binding"/>
    <property type="evidence" value="ECO:0007669"/>
    <property type="project" value="InterPro"/>
</dbReference>
<dbReference type="InterPro" id="IPR046532">
    <property type="entry name" value="DUF6597"/>
</dbReference>
<accession>A0A917HZV8</accession>
<proteinExistence type="predicted"/>
<evidence type="ECO:0000256" key="1">
    <source>
        <dbReference type="ARBA" id="ARBA00023015"/>
    </source>
</evidence>
<dbReference type="PANTHER" id="PTHR46796">
    <property type="entry name" value="HTH-TYPE TRANSCRIPTIONAL ACTIVATOR RHAS-RELATED"/>
    <property type="match status" value="1"/>
</dbReference>
<evidence type="ECO:0000256" key="3">
    <source>
        <dbReference type="ARBA" id="ARBA00023163"/>
    </source>
</evidence>
<keyword evidence="6" id="KW-1185">Reference proteome</keyword>
<keyword evidence="2" id="KW-0238">DNA-binding</keyword>
<dbReference type="GO" id="GO:0003700">
    <property type="term" value="F:DNA-binding transcription factor activity"/>
    <property type="evidence" value="ECO:0007669"/>
    <property type="project" value="InterPro"/>
</dbReference>
<dbReference type="InterPro" id="IPR050204">
    <property type="entry name" value="AraC_XylS_family_regulators"/>
</dbReference>
<evidence type="ECO:0000313" key="5">
    <source>
        <dbReference type="EMBL" id="GGH00440.1"/>
    </source>
</evidence>
<organism evidence="5 6">
    <name type="scientific">Parapedobacter pyrenivorans</name>
    <dbReference type="NCBI Taxonomy" id="1305674"/>
    <lineage>
        <taxon>Bacteria</taxon>
        <taxon>Pseudomonadati</taxon>
        <taxon>Bacteroidota</taxon>
        <taxon>Sphingobacteriia</taxon>
        <taxon>Sphingobacteriales</taxon>
        <taxon>Sphingobacteriaceae</taxon>
        <taxon>Parapedobacter</taxon>
    </lineage>
</organism>
<protein>
    <recommendedName>
        <fullName evidence="4">HTH araC/xylS-type domain-containing protein</fullName>
    </recommendedName>
</protein>
<dbReference type="SUPFAM" id="SSF46689">
    <property type="entry name" value="Homeodomain-like"/>
    <property type="match status" value="1"/>
</dbReference>
<dbReference type="InterPro" id="IPR018060">
    <property type="entry name" value="HTH_AraC"/>
</dbReference>
<dbReference type="RefSeq" id="WP_188507921.1">
    <property type="nucleotide sequence ID" value="NZ_BMER01000005.1"/>
</dbReference>
<reference evidence="5" key="2">
    <citation type="submission" date="2020-09" db="EMBL/GenBank/DDBJ databases">
        <authorList>
            <person name="Sun Q."/>
            <person name="Zhou Y."/>
        </authorList>
    </citation>
    <scope>NUCLEOTIDE SEQUENCE</scope>
    <source>
        <strain evidence="5">CGMCC 1.12195</strain>
    </source>
</reference>
<dbReference type="AlphaFoldDB" id="A0A917HZV8"/>
<dbReference type="Proteomes" id="UP000660862">
    <property type="component" value="Unassembled WGS sequence"/>
</dbReference>
<dbReference type="Pfam" id="PF20240">
    <property type="entry name" value="DUF6597"/>
    <property type="match status" value="1"/>
</dbReference>
<dbReference type="PROSITE" id="PS01124">
    <property type="entry name" value="HTH_ARAC_FAMILY_2"/>
    <property type="match status" value="1"/>
</dbReference>
<dbReference type="InterPro" id="IPR009057">
    <property type="entry name" value="Homeodomain-like_sf"/>
</dbReference>
<reference evidence="5" key="1">
    <citation type="journal article" date="2014" name="Int. J. Syst. Evol. Microbiol.">
        <title>Complete genome sequence of Corynebacterium casei LMG S-19264T (=DSM 44701T), isolated from a smear-ripened cheese.</title>
        <authorList>
            <consortium name="US DOE Joint Genome Institute (JGI-PGF)"/>
            <person name="Walter F."/>
            <person name="Albersmeier A."/>
            <person name="Kalinowski J."/>
            <person name="Ruckert C."/>
        </authorList>
    </citation>
    <scope>NUCLEOTIDE SEQUENCE</scope>
    <source>
        <strain evidence="5">CGMCC 1.12195</strain>
    </source>
</reference>
<dbReference type="SMART" id="SM00342">
    <property type="entry name" value="HTH_ARAC"/>
    <property type="match status" value="1"/>
</dbReference>
<keyword evidence="1" id="KW-0805">Transcription regulation</keyword>
<feature type="domain" description="HTH araC/xylS-type" evidence="4">
    <location>
        <begin position="152"/>
        <end position="248"/>
    </location>
</feature>
<name>A0A917HZV8_9SPHI</name>
<keyword evidence="3" id="KW-0804">Transcription</keyword>
<dbReference type="Pfam" id="PF12833">
    <property type="entry name" value="HTH_18"/>
    <property type="match status" value="1"/>
</dbReference>
<sequence length="251" mass="28455">MSLITIAPCEELSDFVSHFWAAAWTVQSLEASSTYYMTANSLTEIAFAFRGSDLVFSSVQGHTHRHGQFPAGGFYRMFGVSLYSHSIPFLFHMPASELNGHFFSLETLLGTDGKTLVEKIALARSTPDRIRILSDHFVSQLRKQRIGDSLIKQATQFIRQRQGNVNIEALSDHFCLSQKQFERRFKAASGFNPKLFSRIVRFETVLNNYSNYTNLTEAAYATGYYDQAHFINDFKTFAGYSPNKFLALSGY</sequence>
<dbReference type="Gene3D" id="1.10.10.60">
    <property type="entry name" value="Homeodomain-like"/>
    <property type="match status" value="1"/>
</dbReference>
<evidence type="ECO:0000259" key="4">
    <source>
        <dbReference type="PROSITE" id="PS01124"/>
    </source>
</evidence>
<evidence type="ECO:0000313" key="6">
    <source>
        <dbReference type="Proteomes" id="UP000660862"/>
    </source>
</evidence>